<feature type="transmembrane region" description="Helical" evidence="1">
    <location>
        <begin position="135"/>
        <end position="155"/>
    </location>
</feature>
<gene>
    <name evidence="2" type="ORF">MNBD_GAMMA23-600</name>
</gene>
<dbReference type="AlphaFoldDB" id="A0A3B0ZW23"/>
<dbReference type="InterPro" id="IPR011990">
    <property type="entry name" value="TPR-like_helical_dom_sf"/>
</dbReference>
<feature type="transmembrane region" description="Helical" evidence="1">
    <location>
        <begin position="66"/>
        <end position="87"/>
    </location>
</feature>
<dbReference type="SUPFAM" id="SSF48452">
    <property type="entry name" value="TPR-like"/>
    <property type="match status" value="1"/>
</dbReference>
<organism evidence="2">
    <name type="scientific">hydrothermal vent metagenome</name>
    <dbReference type="NCBI Taxonomy" id="652676"/>
    <lineage>
        <taxon>unclassified sequences</taxon>
        <taxon>metagenomes</taxon>
        <taxon>ecological metagenomes</taxon>
    </lineage>
</organism>
<proteinExistence type="predicted"/>
<protein>
    <recommendedName>
        <fullName evidence="3">B box-type domain-containing protein</fullName>
    </recommendedName>
</protein>
<name>A0A3B0ZW23_9ZZZZ</name>
<accession>A0A3B0ZW23</accession>
<evidence type="ECO:0000256" key="1">
    <source>
        <dbReference type="SAM" id="Phobius"/>
    </source>
</evidence>
<keyword evidence="1" id="KW-0472">Membrane</keyword>
<evidence type="ECO:0008006" key="3">
    <source>
        <dbReference type="Google" id="ProtNLM"/>
    </source>
</evidence>
<feature type="transmembrane region" description="Helical" evidence="1">
    <location>
        <begin position="210"/>
        <end position="236"/>
    </location>
</feature>
<dbReference type="Gene3D" id="1.25.40.10">
    <property type="entry name" value="Tetratricopeptide repeat domain"/>
    <property type="match status" value="1"/>
</dbReference>
<feature type="transmembrane region" description="Helical" evidence="1">
    <location>
        <begin position="242"/>
        <end position="267"/>
    </location>
</feature>
<keyword evidence="1" id="KW-0812">Transmembrane</keyword>
<sequence>MSQIACKYHYDLPARWSCHACRINFCTNCVTPHQEQTPYCVVCGEPLAVVGAENVVSPFWQRLHYFFMYPVNAVPMGIMLLLVAVVAAFGNTLFGILAVVLSILVFMKYAYVVLEDTSHGYLLPRAFSLEMITNDLELPFKHILNIFLIIALNYMVYNYSREIEYDYLFYAILSATLFFLPTSVMVLAVKHSFTSAFNPLLHFHIVRSIGFAYVLLYAFLFMMLSSVAAAIYYVNLLIPSDFYLMIDIFISMFFLLSIFNMLGYVLYQYHEKIGFGIDVAVSSSELEAGDGSVFKLRMPMMADIEVLVQEGEYKQAMKRLEKLITEHPSDMHARGYYQKLLHLLGDVDAARAHCADFVGRLMDENKITQAMNVFIACYKQDPEITLAKPSQRLAMASVFVNSSKHRLAMHLLNNLHKDHPAYSEIPEAYLMVARIMSDQFNQDDKAINILEFVLERYQQNKGIEAVQEYLNILKSVTQSDKF</sequence>
<feature type="transmembrane region" description="Helical" evidence="1">
    <location>
        <begin position="93"/>
        <end position="114"/>
    </location>
</feature>
<feature type="transmembrane region" description="Helical" evidence="1">
    <location>
        <begin position="167"/>
        <end position="189"/>
    </location>
</feature>
<dbReference type="EMBL" id="UOFT01000061">
    <property type="protein sequence ID" value="VAW97698.1"/>
    <property type="molecule type" value="Genomic_DNA"/>
</dbReference>
<reference evidence="2" key="1">
    <citation type="submission" date="2018-06" db="EMBL/GenBank/DDBJ databases">
        <authorList>
            <person name="Zhirakovskaya E."/>
        </authorList>
    </citation>
    <scope>NUCLEOTIDE SEQUENCE</scope>
</reference>
<evidence type="ECO:0000313" key="2">
    <source>
        <dbReference type="EMBL" id="VAW97698.1"/>
    </source>
</evidence>
<keyword evidence="1" id="KW-1133">Transmembrane helix</keyword>